<reference evidence="1 2" key="1">
    <citation type="submission" date="2014-04" db="EMBL/GenBank/DDBJ databases">
        <authorList>
            <consortium name="DOE Joint Genome Institute"/>
            <person name="Kuo A."/>
            <person name="Kohler A."/>
            <person name="Nagy L.G."/>
            <person name="Floudas D."/>
            <person name="Copeland A."/>
            <person name="Barry K.W."/>
            <person name="Cichocki N."/>
            <person name="Veneault-Fourrey C."/>
            <person name="LaButti K."/>
            <person name="Lindquist E.A."/>
            <person name="Lipzen A."/>
            <person name="Lundell T."/>
            <person name="Morin E."/>
            <person name="Murat C."/>
            <person name="Sun H."/>
            <person name="Tunlid A."/>
            <person name="Henrissat B."/>
            <person name="Grigoriev I.V."/>
            <person name="Hibbett D.S."/>
            <person name="Martin F."/>
            <person name="Nordberg H.P."/>
            <person name="Cantor M.N."/>
            <person name="Hua S.X."/>
        </authorList>
    </citation>
    <scope>NUCLEOTIDE SEQUENCE [LARGE SCALE GENOMIC DNA]</scope>
    <source>
        <strain evidence="1 2">Foug A</strain>
    </source>
</reference>
<proteinExistence type="predicted"/>
<protein>
    <submittedName>
        <fullName evidence="1">Uncharacterized protein</fullName>
    </submittedName>
</protein>
<accession>A0A0C3ELT8</accession>
<keyword evidence="2" id="KW-1185">Reference proteome</keyword>
<dbReference type="Proteomes" id="UP000053989">
    <property type="component" value="Unassembled WGS sequence"/>
</dbReference>
<organism evidence="1 2">
    <name type="scientific">Scleroderma citrinum Foug A</name>
    <dbReference type="NCBI Taxonomy" id="1036808"/>
    <lineage>
        <taxon>Eukaryota</taxon>
        <taxon>Fungi</taxon>
        <taxon>Dikarya</taxon>
        <taxon>Basidiomycota</taxon>
        <taxon>Agaricomycotina</taxon>
        <taxon>Agaricomycetes</taxon>
        <taxon>Agaricomycetidae</taxon>
        <taxon>Boletales</taxon>
        <taxon>Sclerodermatineae</taxon>
        <taxon>Sclerodermataceae</taxon>
        <taxon>Scleroderma</taxon>
    </lineage>
</organism>
<reference evidence="2" key="2">
    <citation type="submission" date="2015-01" db="EMBL/GenBank/DDBJ databases">
        <title>Evolutionary Origins and Diversification of the Mycorrhizal Mutualists.</title>
        <authorList>
            <consortium name="DOE Joint Genome Institute"/>
            <consortium name="Mycorrhizal Genomics Consortium"/>
            <person name="Kohler A."/>
            <person name="Kuo A."/>
            <person name="Nagy L.G."/>
            <person name="Floudas D."/>
            <person name="Copeland A."/>
            <person name="Barry K.W."/>
            <person name="Cichocki N."/>
            <person name="Veneault-Fourrey C."/>
            <person name="LaButti K."/>
            <person name="Lindquist E.A."/>
            <person name="Lipzen A."/>
            <person name="Lundell T."/>
            <person name="Morin E."/>
            <person name="Murat C."/>
            <person name="Riley R."/>
            <person name="Ohm R."/>
            <person name="Sun H."/>
            <person name="Tunlid A."/>
            <person name="Henrissat B."/>
            <person name="Grigoriev I.V."/>
            <person name="Hibbett D.S."/>
            <person name="Martin F."/>
        </authorList>
    </citation>
    <scope>NUCLEOTIDE SEQUENCE [LARGE SCALE GENOMIC DNA]</scope>
    <source>
        <strain evidence="2">Foug A</strain>
    </source>
</reference>
<evidence type="ECO:0000313" key="1">
    <source>
        <dbReference type="EMBL" id="KIM69139.1"/>
    </source>
</evidence>
<dbReference type="EMBL" id="KN822007">
    <property type="protein sequence ID" value="KIM69139.1"/>
    <property type="molecule type" value="Genomic_DNA"/>
</dbReference>
<dbReference type="AlphaFoldDB" id="A0A0C3ELT8"/>
<sequence length="70" mass="7668">MCFTGGYSIGISLDAINKYLIYCAPTDFRALHQVKCYFIGCWTSALALSLASKRCNVHIPVEQGIGRAPL</sequence>
<gene>
    <name evidence="1" type="ORF">SCLCIDRAFT_1208572</name>
</gene>
<evidence type="ECO:0000313" key="2">
    <source>
        <dbReference type="Proteomes" id="UP000053989"/>
    </source>
</evidence>
<dbReference type="HOGENOM" id="CLU_2759303_0_0_1"/>
<dbReference type="InParanoid" id="A0A0C3ELT8"/>
<name>A0A0C3ELT8_9AGAM</name>